<protein>
    <submittedName>
        <fullName evidence="2">Uncharacterized protein</fullName>
    </submittedName>
</protein>
<dbReference type="Proteomes" id="UP001367030">
    <property type="component" value="Unassembled WGS sequence"/>
</dbReference>
<keyword evidence="3" id="KW-1185">Reference proteome</keyword>
<evidence type="ECO:0000256" key="1">
    <source>
        <dbReference type="SAM" id="Phobius"/>
    </source>
</evidence>
<proteinExistence type="predicted"/>
<accession>A0ABU8XB15</accession>
<keyword evidence="1" id="KW-0812">Transmembrane</keyword>
<gene>
    <name evidence="2" type="ORF">WKW79_20845</name>
</gene>
<name>A0ABU8XB15_9BURK</name>
<reference evidence="2 3" key="1">
    <citation type="submission" date="2024-03" db="EMBL/GenBank/DDBJ databases">
        <title>Novel species of the genus Variovorax.</title>
        <authorList>
            <person name="Liu Q."/>
            <person name="Xin Y.-H."/>
        </authorList>
    </citation>
    <scope>NUCLEOTIDE SEQUENCE [LARGE SCALE GENOMIC DNA]</scope>
    <source>
        <strain evidence="2 3">KACC 18901</strain>
    </source>
</reference>
<feature type="transmembrane region" description="Helical" evidence="1">
    <location>
        <begin position="34"/>
        <end position="57"/>
    </location>
</feature>
<keyword evidence="1" id="KW-0472">Membrane</keyword>
<comment type="caution">
    <text evidence="2">The sequence shown here is derived from an EMBL/GenBank/DDBJ whole genome shotgun (WGS) entry which is preliminary data.</text>
</comment>
<dbReference type="EMBL" id="JBBKZS010000009">
    <property type="protein sequence ID" value="MEJ8857037.1"/>
    <property type="molecule type" value="Genomic_DNA"/>
</dbReference>
<evidence type="ECO:0000313" key="3">
    <source>
        <dbReference type="Proteomes" id="UP001367030"/>
    </source>
</evidence>
<keyword evidence="1" id="KW-1133">Transmembrane helix</keyword>
<dbReference type="RefSeq" id="WP_340337113.1">
    <property type="nucleotide sequence ID" value="NZ_JBBKZS010000009.1"/>
</dbReference>
<sequence length="58" mass="6146">MKIHLDIPTVEVIPDDGSDWAHESYSSLHAVTAVAHWTVLAVSIAFVGFAILSGVLAS</sequence>
<evidence type="ECO:0000313" key="2">
    <source>
        <dbReference type="EMBL" id="MEJ8857037.1"/>
    </source>
</evidence>
<organism evidence="2 3">
    <name type="scientific">Variovorax robiniae</name>
    <dbReference type="NCBI Taxonomy" id="1836199"/>
    <lineage>
        <taxon>Bacteria</taxon>
        <taxon>Pseudomonadati</taxon>
        <taxon>Pseudomonadota</taxon>
        <taxon>Betaproteobacteria</taxon>
        <taxon>Burkholderiales</taxon>
        <taxon>Comamonadaceae</taxon>
        <taxon>Variovorax</taxon>
    </lineage>
</organism>